<dbReference type="Pfam" id="PF13187">
    <property type="entry name" value="Fer4_9"/>
    <property type="match status" value="1"/>
</dbReference>
<dbReference type="Gene3D" id="3.20.20.100">
    <property type="entry name" value="NADP-dependent oxidoreductase domain"/>
    <property type="match status" value="1"/>
</dbReference>
<dbReference type="PROSITE" id="PS51379">
    <property type="entry name" value="4FE4S_FER_2"/>
    <property type="match status" value="1"/>
</dbReference>
<dbReference type="PRINTS" id="PR00069">
    <property type="entry name" value="ALDKETRDTASE"/>
</dbReference>
<proteinExistence type="predicted"/>
<sequence length="398" mass="45892">MQYRNDKQGRPLSILGYGCMRFTRKGTGIDLDKAEQEVLAAIRAGVNYFDTAYIYPGNEAVLGEILDRNHCRDQVNIATKLPQYLVRSSADLERYFTEELRRLRTDHVDFYLMHMLTDVESWRKLEAVGVREWLGAKKASGQIRQVGFSFHGATGMFVQLLDCYDWDFCQIQYNYMDENSQAGRAGLQAAAARRLPVIIMEPLRGGKLVNLLPEGARRLFRESARGWSAAEWALRWLWDQPEITCVLSGMNSLEMLEENCRIAGSVRPHELTKEDFALLDRVKKEISRQVKAPCTGCGYCMPCPKGVDIPGAFRCYNEMFTENKRTGRREYWQVVSLRREPAFATQCVGCGRCEQHCPQHLPIRTLLREVDKALRPWHYRLAGWVSRKYLFGKARREP</sequence>
<gene>
    <name evidence="5" type="ORF">H9724_06130</name>
</gene>
<dbReference type="InterPro" id="IPR020471">
    <property type="entry name" value="AKR"/>
</dbReference>
<evidence type="ECO:0000256" key="1">
    <source>
        <dbReference type="ARBA" id="ARBA00022723"/>
    </source>
</evidence>
<evidence type="ECO:0000259" key="4">
    <source>
        <dbReference type="PROSITE" id="PS51379"/>
    </source>
</evidence>
<dbReference type="SUPFAM" id="SSF51430">
    <property type="entry name" value="NAD(P)-linked oxidoreductase"/>
    <property type="match status" value="1"/>
</dbReference>
<accession>A0A9D2FK64</accession>
<keyword evidence="3" id="KW-0411">Iron-sulfur</keyword>
<dbReference type="PANTHER" id="PTHR43312:SF2">
    <property type="entry name" value="OXIDOREDUCTASE"/>
    <property type="match status" value="1"/>
</dbReference>
<reference evidence="5" key="1">
    <citation type="journal article" date="2021" name="PeerJ">
        <title>Extensive microbial diversity within the chicken gut microbiome revealed by metagenomics and culture.</title>
        <authorList>
            <person name="Gilroy R."/>
            <person name="Ravi A."/>
            <person name="Getino M."/>
            <person name="Pursley I."/>
            <person name="Horton D.L."/>
            <person name="Alikhan N.F."/>
            <person name="Baker D."/>
            <person name="Gharbi K."/>
            <person name="Hall N."/>
            <person name="Watson M."/>
            <person name="Adriaenssens E.M."/>
            <person name="Foster-Nyarko E."/>
            <person name="Jarju S."/>
            <person name="Secka A."/>
            <person name="Antonio M."/>
            <person name="Oren A."/>
            <person name="Chaudhuri R.R."/>
            <person name="La Ragione R."/>
            <person name="Hildebrand F."/>
            <person name="Pallen M.J."/>
        </authorList>
    </citation>
    <scope>NUCLEOTIDE SEQUENCE</scope>
    <source>
        <strain evidence="5">CHK188-11489</strain>
    </source>
</reference>
<name>A0A9D2FK64_9FIRM</name>
<dbReference type="CDD" id="cd19096">
    <property type="entry name" value="AKR_Fe-S_oxidoreductase"/>
    <property type="match status" value="1"/>
</dbReference>
<keyword evidence="1" id="KW-0479">Metal-binding</keyword>
<evidence type="ECO:0000256" key="2">
    <source>
        <dbReference type="ARBA" id="ARBA00023004"/>
    </source>
</evidence>
<comment type="caution">
    <text evidence="5">The sequence shown here is derived from an EMBL/GenBank/DDBJ whole genome shotgun (WGS) entry which is preliminary data.</text>
</comment>
<keyword evidence="2" id="KW-0408">Iron</keyword>
<dbReference type="GO" id="GO:0051536">
    <property type="term" value="F:iron-sulfur cluster binding"/>
    <property type="evidence" value="ECO:0007669"/>
    <property type="project" value="UniProtKB-KW"/>
</dbReference>
<dbReference type="InterPro" id="IPR017896">
    <property type="entry name" value="4Fe4S_Fe-S-bd"/>
</dbReference>
<dbReference type="AlphaFoldDB" id="A0A9D2FK64"/>
<dbReference type="InterPro" id="IPR023210">
    <property type="entry name" value="NADP_OxRdtase_dom"/>
</dbReference>
<evidence type="ECO:0000313" key="6">
    <source>
        <dbReference type="Proteomes" id="UP000824105"/>
    </source>
</evidence>
<dbReference type="InterPro" id="IPR017900">
    <property type="entry name" value="4Fe4S_Fe_S_CS"/>
</dbReference>
<protein>
    <submittedName>
        <fullName evidence="5">Aldo/keto reductase</fullName>
    </submittedName>
</protein>
<dbReference type="GO" id="GO:0046872">
    <property type="term" value="F:metal ion binding"/>
    <property type="evidence" value="ECO:0007669"/>
    <property type="project" value="UniProtKB-KW"/>
</dbReference>
<organism evidence="5 6">
    <name type="scientific">Candidatus Gemmiger avistercoris</name>
    <dbReference type="NCBI Taxonomy" id="2838606"/>
    <lineage>
        <taxon>Bacteria</taxon>
        <taxon>Bacillati</taxon>
        <taxon>Bacillota</taxon>
        <taxon>Clostridia</taxon>
        <taxon>Eubacteriales</taxon>
        <taxon>Gemmiger</taxon>
    </lineage>
</organism>
<dbReference type="PANTHER" id="PTHR43312">
    <property type="entry name" value="D-THREO-ALDOSE 1-DEHYDROGENASE"/>
    <property type="match status" value="1"/>
</dbReference>
<dbReference type="PROSITE" id="PS00198">
    <property type="entry name" value="4FE4S_FER_1"/>
    <property type="match status" value="1"/>
</dbReference>
<dbReference type="InterPro" id="IPR053135">
    <property type="entry name" value="AKR2_Oxidoreductase"/>
</dbReference>
<dbReference type="Proteomes" id="UP000824105">
    <property type="component" value="Unassembled WGS sequence"/>
</dbReference>
<evidence type="ECO:0000256" key="3">
    <source>
        <dbReference type="ARBA" id="ARBA00023014"/>
    </source>
</evidence>
<dbReference type="InterPro" id="IPR036812">
    <property type="entry name" value="NAD(P)_OxRdtase_dom_sf"/>
</dbReference>
<dbReference type="EMBL" id="DXBF01000054">
    <property type="protein sequence ID" value="HIZ62328.1"/>
    <property type="molecule type" value="Genomic_DNA"/>
</dbReference>
<dbReference type="Pfam" id="PF00248">
    <property type="entry name" value="Aldo_ket_red"/>
    <property type="match status" value="1"/>
</dbReference>
<feature type="domain" description="4Fe-4S ferredoxin-type" evidence="4">
    <location>
        <begin position="338"/>
        <end position="367"/>
    </location>
</feature>
<evidence type="ECO:0000313" key="5">
    <source>
        <dbReference type="EMBL" id="HIZ62328.1"/>
    </source>
</evidence>
<dbReference type="SUPFAM" id="SSF46548">
    <property type="entry name" value="alpha-helical ferredoxin"/>
    <property type="match status" value="1"/>
</dbReference>
<reference evidence="5" key="2">
    <citation type="submission" date="2021-04" db="EMBL/GenBank/DDBJ databases">
        <authorList>
            <person name="Gilroy R."/>
        </authorList>
    </citation>
    <scope>NUCLEOTIDE SEQUENCE</scope>
    <source>
        <strain evidence="5">CHK188-11489</strain>
    </source>
</reference>
<dbReference type="GO" id="GO:0016491">
    <property type="term" value="F:oxidoreductase activity"/>
    <property type="evidence" value="ECO:0007669"/>
    <property type="project" value="InterPro"/>
</dbReference>